<dbReference type="InterPro" id="IPR016181">
    <property type="entry name" value="Acyl_CoA_acyltransferase"/>
</dbReference>
<evidence type="ECO:0000313" key="3">
    <source>
        <dbReference type="RefSeq" id="XP_056697222.1"/>
    </source>
</evidence>
<evidence type="ECO:0000313" key="2">
    <source>
        <dbReference type="Proteomes" id="UP000813463"/>
    </source>
</evidence>
<dbReference type="InterPro" id="IPR000182">
    <property type="entry name" value="GNAT_dom"/>
</dbReference>
<dbReference type="RefSeq" id="XP_056697222.1">
    <property type="nucleotide sequence ID" value="XM_056841244.1"/>
</dbReference>
<keyword evidence="2" id="KW-1185">Reference proteome</keyword>
<sequence length="178" mass="20369">MPEITLRPYKLSDVDDFIRWACNSEVLQYINLQFWVNVNSSREQVVTYFNEVVITHPWYQAICLDGQAIGYVVLEREPGKYGLDRGRAKLSYALGREYWGRGITTIAVKTTIPTAFRKVPDLVRIEALVDIENEASERVLKKVGFVKEGLLRKYVMVVDGEGIDLNIFSILPNDPILN</sequence>
<dbReference type="PANTHER" id="PTHR46067:SF24">
    <property type="entry name" value="ACYL-COA N-ACYLTRANSFERASES (NAT) SUPERFAMILY PROTEIN"/>
    <property type="match status" value="1"/>
</dbReference>
<feature type="domain" description="N-acetyltransferase" evidence="1">
    <location>
        <begin position="4"/>
        <end position="164"/>
    </location>
</feature>
<dbReference type="Gene3D" id="3.40.630.30">
    <property type="match status" value="1"/>
</dbReference>
<dbReference type="GeneID" id="130470721"/>
<name>A0ABM3RNN6_SPIOL</name>
<reference evidence="3" key="2">
    <citation type="submission" date="2025-08" db="UniProtKB">
        <authorList>
            <consortium name="RefSeq"/>
        </authorList>
    </citation>
    <scope>IDENTIFICATION</scope>
    <source>
        <tissue evidence="3">Leaf</tissue>
    </source>
</reference>
<dbReference type="SUPFAM" id="SSF55729">
    <property type="entry name" value="Acyl-CoA N-acyltransferases (Nat)"/>
    <property type="match status" value="1"/>
</dbReference>
<organism evidence="2 3">
    <name type="scientific">Spinacia oleracea</name>
    <name type="common">Spinach</name>
    <dbReference type="NCBI Taxonomy" id="3562"/>
    <lineage>
        <taxon>Eukaryota</taxon>
        <taxon>Viridiplantae</taxon>
        <taxon>Streptophyta</taxon>
        <taxon>Embryophyta</taxon>
        <taxon>Tracheophyta</taxon>
        <taxon>Spermatophyta</taxon>
        <taxon>Magnoliopsida</taxon>
        <taxon>eudicotyledons</taxon>
        <taxon>Gunneridae</taxon>
        <taxon>Pentapetalae</taxon>
        <taxon>Caryophyllales</taxon>
        <taxon>Chenopodiaceae</taxon>
        <taxon>Chenopodioideae</taxon>
        <taxon>Anserineae</taxon>
        <taxon>Spinacia</taxon>
    </lineage>
</organism>
<dbReference type="PANTHER" id="PTHR46067">
    <property type="entry name" value="ACYL-COA N-ACYLTRANSFERASES (NAT) SUPERFAMILY PROTEIN"/>
    <property type="match status" value="1"/>
</dbReference>
<gene>
    <name evidence="3" type="primary">LOC130470721</name>
</gene>
<reference evidence="2" key="1">
    <citation type="journal article" date="2021" name="Nat. Commun.">
        <title>Genomic analyses provide insights into spinach domestication and the genetic basis of agronomic traits.</title>
        <authorList>
            <person name="Cai X."/>
            <person name="Sun X."/>
            <person name="Xu C."/>
            <person name="Sun H."/>
            <person name="Wang X."/>
            <person name="Ge C."/>
            <person name="Zhang Z."/>
            <person name="Wang Q."/>
            <person name="Fei Z."/>
            <person name="Jiao C."/>
            <person name="Wang Q."/>
        </authorList>
    </citation>
    <scope>NUCLEOTIDE SEQUENCE [LARGE SCALE GENOMIC DNA]</scope>
    <source>
        <strain evidence="2">cv. Varoflay</strain>
    </source>
</reference>
<dbReference type="Pfam" id="PF13302">
    <property type="entry name" value="Acetyltransf_3"/>
    <property type="match status" value="1"/>
</dbReference>
<protein>
    <recommendedName>
        <fullName evidence="1">N-acetyltransferase domain-containing protein</fullName>
    </recommendedName>
</protein>
<dbReference type="Proteomes" id="UP000813463">
    <property type="component" value="Chromosome 3"/>
</dbReference>
<proteinExistence type="predicted"/>
<dbReference type="PROSITE" id="PS51186">
    <property type="entry name" value="GNAT"/>
    <property type="match status" value="1"/>
</dbReference>
<accession>A0ABM3RNN6</accession>
<evidence type="ECO:0000259" key="1">
    <source>
        <dbReference type="PROSITE" id="PS51186"/>
    </source>
</evidence>